<gene>
    <name evidence="2" type="ORF">ASPCAL07687</name>
</gene>
<proteinExistence type="predicted"/>
<dbReference type="Gene3D" id="3.30.420.40">
    <property type="match status" value="1"/>
</dbReference>
<dbReference type="OMA" id="HCGVQLY"/>
<evidence type="ECO:0000256" key="1">
    <source>
        <dbReference type="SAM" id="SignalP"/>
    </source>
</evidence>
<evidence type="ECO:0000313" key="2">
    <source>
        <dbReference type="EMBL" id="CEN61019.1"/>
    </source>
</evidence>
<protein>
    <submittedName>
        <fullName evidence="2">Uncharacterized protein</fullName>
    </submittedName>
</protein>
<feature type="chain" id="PRO_5006858128" evidence="1">
    <location>
        <begin position="30"/>
        <end position="506"/>
    </location>
</feature>
<dbReference type="AlphaFoldDB" id="A0A0U5GRD6"/>
<dbReference type="EMBL" id="CDMC01000006">
    <property type="protein sequence ID" value="CEN61019.1"/>
    <property type="molecule type" value="Genomic_DNA"/>
</dbReference>
<evidence type="ECO:0000313" key="3">
    <source>
        <dbReference type="Proteomes" id="UP000054771"/>
    </source>
</evidence>
<feature type="signal peptide" evidence="1">
    <location>
        <begin position="1"/>
        <end position="29"/>
    </location>
</feature>
<keyword evidence="3" id="KW-1185">Reference proteome</keyword>
<name>A0A0U5GRD6_ASPCI</name>
<dbReference type="Proteomes" id="UP000054771">
    <property type="component" value="Unassembled WGS sequence"/>
</dbReference>
<reference evidence="3" key="1">
    <citation type="journal article" date="2016" name="Genome Announc.">
        <title>Draft genome sequences of fungus Aspergillus calidoustus.</title>
        <authorList>
            <person name="Horn F."/>
            <person name="Linde J."/>
            <person name="Mattern D.J."/>
            <person name="Walther G."/>
            <person name="Guthke R."/>
            <person name="Scherlach K."/>
            <person name="Martin K."/>
            <person name="Brakhage A.A."/>
            <person name="Petzke L."/>
            <person name="Valiante V."/>
        </authorList>
    </citation>
    <scope>NUCLEOTIDE SEQUENCE [LARGE SCALE GENOMIC DNA]</scope>
    <source>
        <strain evidence="3">SF006504</strain>
    </source>
</reference>
<accession>A0A0U5GRD6</accession>
<organism evidence="2 3">
    <name type="scientific">Aspergillus calidoustus</name>
    <dbReference type="NCBI Taxonomy" id="454130"/>
    <lineage>
        <taxon>Eukaryota</taxon>
        <taxon>Fungi</taxon>
        <taxon>Dikarya</taxon>
        <taxon>Ascomycota</taxon>
        <taxon>Pezizomycotina</taxon>
        <taxon>Eurotiomycetes</taxon>
        <taxon>Eurotiomycetidae</taxon>
        <taxon>Eurotiales</taxon>
        <taxon>Aspergillaceae</taxon>
        <taxon>Aspergillus</taxon>
        <taxon>Aspergillus subgen. Nidulantes</taxon>
    </lineage>
</organism>
<sequence>MLMARRSTALPSIVLGLLVLFWSAPTVIAYDGSCDYNDINEPIGIDLGYQYIAASYANSTTVFTPLAVVQNAEYRTVIAQLSFEHYELLNLKALYGDRASVSGLLKLLLSHFAGDVVGKIPYIDHPYVQAVLGASGRIYAHVSLFIRAAVSVVSWQQEPTDHLTLAGIEEAFTRIFTHLKSTARTDTGTDISFAIIAIPDFFNQTIAETVAVASRRAAIETVAQPLPRSSLASFENPDIRAGDDVLVLHQGIHHCGIRLWHNAGGTRTGGRKGFRRGYSDREQADSSLLPPNLYLSLDPWRMHAVYTGLTRKLLRESEPLRTQLQVGADFQVLVSRVTMARMWLKKQDVRAMYIGTESYTADFYSTLDHAAVEPENFDDEVLVDLDDWWVYGSNSGVSLTREMVEAVDQQYVESLANSISVFVDTIQDQSLLNSVVDQVAVLTDWVDGDLVRRAVEEALSNYLPLIGGSMSDLTLAADGAARLALIRRQNLLRMQEQEYSIQYYEL</sequence>
<keyword evidence="1" id="KW-0732">Signal</keyword>